<feature type="domain" description="AB hydrolase-1" evidence="3">
    <location>
        <begin position="61"/>
        <end position="291"/>
    </location>
</feature>
<dbReference type="Proteomes" id="UP000275395">
    <property type="component" value="Unassembled WGS sequence"/>
</dbReference>
<comment type="caution">
    <text evidence="4">The sequence shown here is derived from an EMBL/GenBank/DDBJ whole genome shotgun (WGS) entry which is preliminary data.</text>
</comment>
<sequence length="306" mass="31848">MPSTPPTPHPPTSCTASSRSSSSRPGSSARRHDVRRTEPRAREHRGAARIIPMTPTTPMTVLALHGLGGAAATFGPLADHLPPELTLVPIDLPGFGSAADDPRGGDLRSMTDAAIARAPRDLPWVVLGHSMGGKVALLVAAALAGTAIGPSAAVLLAGSPATPEPMPDDKREQMIGWARTGLTAERAEQFLDDDCASPLPAAEHSIAVGTITASAPRAWESWFTRGSREDVSEETAGLALPALVLGGTEDETLGAAAQPALQARSLPNARHVALPATGHQIPLERPHETAEQILRFIRTIPSTTDA</sequence>
<feature type="compositionally biased region" description="Basic and acidic residues" evidence="2">
    <location>
        <begin position="35"/>
        <end position="46"/>
    </location>
</feature>
<dbReference type="Pfam" id="PF12697">
    <property type="entry name" value="Abhydrolase_6"/>
    <property type="match status" value="1"/>
</dbReference>
<dbReference type="SUPFAM" id="SSF53474">
    <property type="entry name" value="alpha/beta-Hydrolases"/>
    <property type="match status" value="1"/>
</dbReference>
<proteinExistence type="predicted"/>
<dbReference type="PRINTS" id="PR00111">
    <property type="entry name" value="ABHYDROLASE"/>
</dbReference>
<dbReference type="AlphaFoldDB" id="A0A3L6ZVX8"/>
<dbReference type="GO" id="GO:0016020">
    <property type="term" value="C:membrane"/>
    <property type="evidence" value="ECO:0007669"/>
    <property type="project" value="TreeGrafter"/>
</dbReference>
<feature type="compositionally biased region" description="Low complexity" evidence="2">
    <location>
        <begin position="12"/>
        <end position="28"/>
    </location>
</feature>
<dbReference type="InterPro" id="IPR029058">
    <property type="entry name" value="AB_hydrolase_fold"/>
</dbReference>
<feature type="region of interest" description="Disordered" evidence="2">
    <location>
        <begin position="1"/>
        <end position="47"/>
    </location>
</feature>
<gene>
    <name evidence="4" type="ORF">D9V30_02185</name>
</gene>
<evidence type="ECO:0000256" key="1">
    <source>
        <dbReference type="ARBA" id="ARBA00022801"/>
    </source>
</evidence>
<dbReference type="InterPro" id="IPR050266">
    <property type="entry name" value="AB_hydrolase_sf"/>
</dbReference>
<protein>
    <submittedName>
        <fullName evidence="4">Alpha/beta hydrolase</fullName>
    </submittedName>
</protein>
<dbReference type="PANTHER" id="PTHR43798:SF31">
    <property type="entry name" value="AB HYDROLASE SUPERFAMILY PROTEIN YCLE"/>
    <property type="match status" value="1"/>
</dbReference>
<evidence type="ECO:0000313" key="4">
    <source>
        <dbReference type="EMBL" id="RLP71242.1"/>
    </source>
</evidence>
<keyword evidence="1 4" id="KW-0378">Hydrolase</keyword>
<dbReference type="Gene3D" id="3.40.50.1820">
    <property type="entry name" value="alpha/beta hydrolase"/>
    <property type="match status" value="1"/>
</dbReference>
<evidence type="ECO:0000256" key="2">
    <source>
        <dbReference type="SAM" id="MobiDB-lite"/>
    </source>
</evidence>
<organism evidence="4 5">
    <name type="scientific">Mycetocola reblochoni</name>
    <dbReference type="NCBI Taxonomy" id="331618"/>
    <lineage>
        <taxon>Bacteria</taxon>
        <taxon>Bacillati</taxon>
        <taxon>Actinomycetota</taxon>
        <taxon>Actinomycetes</taxon>
        <taxon>Micrococcales</taxon>
        <taxon>Microbacteriaceae</taxon>
        <taxon>Mycetocola</taxon>
    </lineage>
</organism>
<name>A0A3L6ZVX8_9MICO</name>
<evidence type="ECO:0000313" key="5">
    <source>
        <dbReference type="Proteomes" id="UP000275395"/>
    </source>
</evidence>
<dbReference type="EMBL" id="RCUW01000001">
    <property type="protein sequence ID" value="RLP71242.1"/>
    <property type="molecule type" value="Genomic_DNA"/>
</dbReference>
<feature type="compositionally biased region" description="Pro residues" evidence="2">
    <location>
        <begin position="1"/>
        <end position="11"/>
    </location>
</feature>
<dbReference type="InterPro" id="IPR000073">
    <property type="entry name" value="AB_hydrolase_1"/>
</dbReference>
<reference evidence="4 5" key="1">
    <citation type="submission" date="2018-10" db="EMBL/GenBank/DDBJ databases">
        <authorList>
            <person name="Li J."/>
        </authorList>
    </citation>
    <scope>NUCLEOTIDE SEQUENCE [LARGE SCALE GENOMIC DNA]</scope>
    <source>
        <strain evidence="4 5">JCM 30549</strain>
    </source>
</reference>
<dbReference type="PANTHER" id="PTHR43798">
    <property type="entry name" value="MONOACYLGLYCEROL LIPASE"/>
    <property type="match status" value="1"/>
</dbReference>
<dbReference type="GO" id="GO:0016787">
    <property type="term" value="F:hydrolase activity"/>
    <property type="evidence" value="ECO:0007669"/>
    <property type="project" value="UniProtKB-KW"/>
</dbReference>
<accession>A0A3L6ZVX8</accession>
<evidence type="ECO:0000259" key="3">
    <source>
        <dbReference type="Pfam" id="PF12697"/>
    </source>
</evidence>